<evidence type="ECO:0000313" key="11">
    <source>
        <dbReference type="Proteomes" id="UP000215694"/>
    </source>
</evidence>
<keyword evidence="8" id="KW-1133">Transmembrane helix</keyword>
<accession>A0A371J4H8</accession>
<dbReference type="InterPro" id="IPR003594">
    <property type="entry name" value="HATPase_dom"/>
</dbReference>
<keyword evidence="4" id="KW-0597">Phosphoprotein</keyword>
<name>A0A371J4H8_9FIRM</name>
<sequence>MPHDFCISDMDLIKKKIIKIYLSIFCFFTIYFIFKLLVFNMNSDYLTTSLSFIRSFSIILSILTYFCCISIYNKTNNSIVFIISLMYLSFSIGLILCNIDYFTFIDGQYSTSNYIAISPSILRVLILFITIMPNSKVHKFIYNHKVHSIVFVILYSFIFGLLEYYVFDYREGYSISSLAIYYNLFLIISYLIISLRLMVVSMKKNLVFLAFFSTSIFLLAIKAIYSIYGLTFANFNSRITSIFITYLFLLIIIIAIGVELHISVLRSKHLNKELVKYFNFVDNNYYSYMFICDENLNISYINNKIRDHYNIGANTDINIFKRELLKNNDLTTNLTNIISDLKKFNSWRGILKSNETGNTLDCSFQVLGSNHRGSVEILVSYIDISEHIQLETEIEIQKLDSIMKDEFISNVSHELKTPLNMFSSTVQLLDRLNSSKKTSFNEVYARHSNSLNLNCKRMLRLVNNLVDTSRLDLGALRPDYGNYNIVQLIENIYTSISKLTSTKNIQVYFDSNVNEHYIKCDSSMIERALLNLISNSIKYSANNSNIYISLVVKDINTFISIKDEGFGIPYNIQDKIFDKFIRGDLSFTRLNEGCGIGLNLVKSIVNMHVGEITLKSVLGVGTTFEIQLPNVLDKKLPLSNYSYSSYNTELELSDIYEIVF</sequence>
<comment type="catalytic activity">
    <reaction evidence="1">
        <text>ATP + protein L-histidine = ADP + protein N-phospho-L-histidine.</text>
        <dbReference type="EC" id="2.7.13.3"/>
    </reaction>
</comment>
<dbReference type="PROSITE" id="PS50109">
    <property type="entry name" value="HIS_KIN"/>
    <property type="match status" value="1"/>
</dbReference>
<comment type="subcellular location">
    <subcellularLocation>
        <location evidence="2">Membrane</location>
    </subcellularLocation>
</comment>
<feature type="transmembrane region" description="Helical" evidence="8">
    <location>
        <begin position="20"/>
        <end position="39"/>
    </location>
</feature>
<dbReference type="PANTHER" id="PTHR43711:SF26">
    <property type="entry name" value="SENSOR HISTIDINE KINASE RCSC"/>
    <property type="match status" value="1"/>
</dbReference>
<dbReference type="InterPro" id="IPR036097">
    <property type="entry name" value="HisK_dim/P_sf"/>
</dbReference>
<organism evidence="10 11">
    <name type="scientific">Romboutsia weinsteinii</name>
    <dbReference type="NCBI Taxonomy" id="2020949"/>
    <lineage>
        <taxon>Bacteria</taxon>
        <taxon>Bacillati</taxon>
        <taxon>Bacillota</taxon>
        <taxon>Clostridia</taxon>
        <taxon>Peptostreptococcales</taxon>
        <taxon>Peptostreptococcaceae</taxon>
        <taxon>Romboutsia</taxon>
    </lineage>
</organism>
<dbReference type="PANTHER" id="PTHR43711">
    <property type="entry name" value="TWO-COMPONENT HISTIDINE KINASE"/>
    <property type="match status" value="1"/>
</dbReference>
<dbReference type="InterPro" id="IPR003661">
    <property type="entry name" value="HisK_dim/P_dom"/>
</dbReference>
<evidence type="ECO:0000256" key="4">
    <source>
        <dbReference type="ARBA" id="ARBA00022553"/>
    </source>
</evidence>
<dbReference type="SUPFAM" id="SSF47384">
    <property type="entry name" value="Homodimeric domain of signal transducing histidine kinase"/>
    <property type="match status" value="1"/>
</dbReference>
<dbReference type="InterPro" id="IPR050736">
    <property type="entry name" value="Sensor_HK_Regulatory"/>
</dbReference>
<dbReference type="FunFam" id="3.30.565.10:FF:000006">
    <property type="entry name" value="Sensor histidine kinase WalK"/>
    <property type="match status" value="1"/>
</dbReference>
<reference evidence="10 11" key="1">
    <citation type="journal article" date="2017" name="Genome Announc.">
        <title>Draft Genome Sequence of Romboutsia weinsteinii sp. nov. Strain CCRI-19649(T) Isolated from Surface Water.</title>
        <authorList>
            <person name="Maheux A.F."/>
            <person name="Boudreau D.K."/>
            <person name="Berube E."/>
            <person name="Boissinot M."/>
            <person name="Cantin P."/>
            <person name="Raymond F."/>
            <person name="Corbeil J."/>
            <person name="Omar R.F."/>
            <person name="Bergeron M.G."/>
        </authorList>
    </citation>
    <scope>NUCLEOTIDE SEQUENCE [LARGE SCALE GENOMIC DNA]</scope>
    <source>
        <strain evidence="10 11">CCRI-19649</strain>
    </source>
</reference>
<dbReference type="PRINTS" id="PR00344">
    <property type="entry name" value="BCTRLSENSOR"/>
</dbReference>
<dbReference type="SMART" id="SM00387">
    <property type="entry name" value="HATPase_c"/>
    <property type="match status" value="1"/>
</dbReference>
<keyword evidence="8" id="KW-0812">Transmembrane</keyword>
<dbReference type="Pfam" id="PF02518">
    <property type="entry name" value="HATPase_c"/>
    <property type="match status" value="1"/>
</dbReference>
<evidence type="ECO:0000256" key="7">
    <source>
        <dbReference type="ARBA" id="ARBA00023012"/>
    </source>
</evidence>
<feature type="domain" description="Histidine kinase" evidence="9">
    <location>
        <begin position="410"/>
        <end position="632"/>
    </location>
</feature>
<evidence type="ECO:0000256" key="6">
    <source>
        <dbReference type="ARBA" id="ARBA00022777"/>
    </source>
</evidence>
<dbReference type="SUPFAM" id="SSF55874">
    <property type="entry name" value="ATPase domain of HSP90 chaperone/DNA topoisomerase II/histidine kinase"/>
    <property type="match status" value="1"/>
</dbReference>
<feature type="transmembrane region" description="Helical" evidence="8">
    <location>
        <begin position="114"/>
        <end position="134"/>
    </location>
</feature>
<dbReference type="SMART" id="SM00388">
    <property type="entry name" value="HisKA"/>
    <property type="match status" value="1"/>
</dbReference>
<gene>
    <name evidence="10" type="ORF">CHL78_008065</name>
</gene>
<evidence type="ECO:0000256" key="5">
    <source>
        <dbReference type="ARBA" id="ARBA00022679"/>
    </source>
</evidence>
<dbReference type="CDD" id="cd00082">
    <property type="entry name" value="HisKA"/>
    <property type="match status" value="1"/>
</dbReference>
<dbReference type="Proteomes" id="UP000215694">
    <property type="component" value="Unassembled WGS sequence"/>
</dbReference>
<dbReference type="GO" id="GO:0016020">
    <property type="term" value="C:membrane"/>
    <property type="evidence" value="ECO:0007669"/>
    <property type="project" value="UniProtKB-SubCell"/>
</dbReference>
<dbReference type="AlphaFoldDB" id="A0A371J4H8"/>
<dbReference type="InterPro" id="IPR005467">
    <property type="entry name" value="His_kinase_dom"/>
</dbReference>
<dbReference type="Pfam" id="PF00512">
    <property type="entry name" value="HisKA"/>
    <property type="match status" value="1"/>
</dbReference>
<dbReference type="Gene3D" id="1.10.287.130">
    <property type="match status" value="1"/>
</dbReference>
<feature type="transmembrane region" description="Helical" evidence="8">
    <location>
        <begin position="206"/>
        <end position="228"/>
    </location>
</feature>
<feature type="transmembrane region" description="Helical" evidence="8">
    <location>
        <begin position="79"/>
        <end position="102"/>
    </location>
</feature>
<keyword evidence="8" id="KW-0472">Membrane</keyword>
<dbReference type="InterPro" id="IPR004358">
    <property type="entry name" value="Sig_transdc_His_kin-like_C"/>
</dbReference>
<evidence type="ECO:0000256" key="2">
    <source>
        <dbReference type="ARBA" id="ARBA00004370"/>
    </source>
</evidence>
<evidence type="ECO:0000259" key="9">
    <source>
        <dbReference type="PROSITE" id="PS50109"/>
    </source>
</evidence>
<feature type="transmembrane region" description="Helical" evidence="8">
    <location>
        <begin position="51"/>
        <end position="72"/>
    </location>
</feature>
<evidence type="ECO:0000256" key="8">
    <source>
        <dbReference type="SAM" id="Phobius"/>
    </source>
</evidence>
<dbReference type="GO" id="GO:0000155">
    <property type="term" value="F:phosphorelay sensor kinase activity"/>
    <property type="evidence" value="ECO:0007669"/>
    <property type="project" value="InterPro"/>
</dbReference>
<feature type="transmembrane region" description="Helical" evidence="8">
    <location>
        <begin position="240"/>
        <end position="262"/>
    </location>
</feature>
<dbReference type="Gene3D" id="3.30.565.10">
    <property type="entry name" value="Histidine kinase-like ATPase, C-terminal domain"/>
    <property type="match status" value="1"/>
</dbReference>
<keyword evidence="5" id="KW-0808">Transferase</keyword>
<dbReference type="InterPro" id="IPR036890">
    <property type="entry name" value="HATPase_C_sf"/>
</dbReference>
<dbReference type="EMBL" id="NOJY02000011">
    <property type="protein sequence ID" value="RDY27669.1"/>
    <property type="molecule type" value="Genomic_DNA"/>
</dbReference>
<evidence type="ECO:0000313" key="10">
    <source>
        <dbReference type="EMBL" id="RDY27669.1"/>
    </source>
</evidence>
<protein>
    <recommendedName>
        <fullName evidence="3">histidine kinase</fullName>
        <ecNumber evidence="3">2.7.13.3</ecNumber>
    </recommendedName>
</protein>
<dbReference type="CDD" id="cd00075">
    <property type="entry name" value="HATPase"/>
    <property type="match status" value="1"/>
</dbReference>
<feature type="transmembrane region" description="Helical" evidence="8">
    <location>
        <begin position="179"/>
        <end position="199"/>
    </location>
</feature>
<keyword evidence="11" id="KW-1185">Reference proteome</keyword>
<proteinExistence type="predicted"/>
<evidence type="ECO:0000256" key="1">
    <source>
        <dbReference type="ARBA" id="ARBA00000085"/>
    </source>
</evidence>
<keyword evidence="6 10" id="KW-0418">Kinase</keyword>
<comment type="caution">
    <text evidence="10">The sequence shown here is derived from an EMBL/GenBank/DDBJ whole genome shotgun (WGS) entry which is preliminary data.</text>
</comment>
<evidence type="ECO:0000256" key="3">
    <source>
        <dbReference type="ARBA" id="ARBA00012438"/>
    </source>
</evidence>
<feature type="transmembrane region" description="Helical" evidence="8">
    <location>
        <begin position="146"/>
        <end position="167"/>
    </location>
</feature>
<dbReference type="EC" id="2.7.13.3" evidence="3"/>
<keyword evidence="7" id="KW-0902">Two-component regulatory system</keyword>